<reference evidence="1 2" key="1">
    <citation type="submission" date="2021-11" db="EMBL/GenBank/DDBJ databases">
        <title>Whole genome sequences of diphtheriae toxin producing Corynebacterium ulcerans isolates from cats in Osaka, Japan.</title>
        <authorList>
            <person name="Umeda K."/>
            <person name="Hirai Y."/>
        </authorList>
    </citation>
    <scope>NUCLEOTIDE SEQUENCE [LARGE SCALE GENOMIC DNA]</scope>
    <source>
        <strain evidence="1 2">12109B-1</strain>
    </source>
</reference>
<proteinExistence type="predicted"/>
<comment type="caution">
    <text evidence="1">The sequence shown here is derived from an EMBL/GenBank/DDBJ whole genome shotgun (WGS) entry which is preliminary data.</text>
</comment>
<sequence length="222" mass="23605">MNTRIEALNLEGIPRIHLGASRSVFWELEESAALRASAAGTPTLEKEAWLAAVLSAYGSCGFNITSIHNAALHGSRACATLLYCPAAEAPGCAQLPTAPVTSDAYVLTSLHRDPAVMGSGIETMLLDAAIVYLAGQGIKALEAFAWDESFCDDPFNPQPENIQRILASVEDIGLMTVALLESAGFEIIRHHPVLPLLRLQLPPAHSLLTAEAAEPLFAKVPV</sequence>
<dbReference type="Gene3D" id="3.40.630.30">
    <property type="match status" value="1"/>
</dbReference>
<dbReference type="RefSeq" id="WP_013912683.1">
    <property type="nucleotide sequence ID" value="NZ_AP019662.1"/>
</dbReference>
<gene>
    <name evidence="1" type="ORF">CULCOIPH005_01020</name>
</gene>
<evidence type="ECO:0000313" key="1">
    <source>
        <dbReference type="EMBL" id="GJJ41913.1"/>
    </source>
</evidence>
<dbReference type="EMBL" id="BQFK01000001">
    <property type="protein sequence ID" value="GJJ41913.1"/>
    <property type="molecule type" value="Genomic_DNA"/>
</dbReference>
<dbReference type="AlphaFoldDB" id="A0ABD0BEC4"/>
<organism evidence="1 2">
    <name type="scientific">Corynebacterium ulcerans</name>
    <dbReference type="NCBI Taxonomy" id="65058"/>
    <lineage>
        <taxon>Bacteria</taxon>
        <taxon>Bacillati</taxon>
        <taxon>Actinomycetota</taxon>
        <taxon>Actinomycetes</taxon>
        <taxon>Mycobacteriales</taxon>
        <taxon>Corynebacteriaceae</taxon>
        <taxon>Corynebacterium</taxon>
    </lineage>
</organism>
<protein>
    <recommendedName>
        <fullName evidence="3">Acetyltransferase</fullName>
    </recommendedName>
</protein>
<dbReference type="Proteomes" id="UP001205910">
    <property type="component" value="Unassembled WGS sequence"/>
</dbReference>
<name>A0ABD0BEC4_CORUL</name>
<accession>A0ABD0BEC4</accession>
<evidence type="ECO:0008006" key="3">
    <source>
        <dbReference type="Google" id="ProtNLM"/>
    </source>
</evidence>
<evidence type="ECO:0000313" key="2">
    <source>
        <dbReference type="Proteomes" id="UP001205910"/>
    </source>
</evidence>